<sequence>MALFPSPICGPPANNGPLSIPTRRELVKSPTRQKTTSELRFQSSQNATYHWAFCPLSKRPLKSPVVSDALGRLFNKDAVIEWLIEPEKFGDGEEVMKTSGVKGLKDAVDIKFEVGKDSEASAGASAEAFEVPNGGIMNGNGSASGRKEAWVCPITQKELGPGAHAVYLVPCGHAFAEVAVREIKGDVCLVCSEKFDREDGVVKINPTEESDVEKLKRRRERLAAAGLSHSLKKSSGKKRKNKDKERDTKESKESDKEKDKEKSANGDSKQKAGKSVADDIAAKVLGDQQERNKRRKMDMSNNVKSLFTSSNKADDRKPKDSDFMSRGYSMPVKGGR</sequence>
<feature type="compositionally biased region" description="Basic residues" evidence="2">
    <location>
        <begin position="230"/>
        <end position="241"/>
    </location>
</feature>
<reference evidence="3" key="1">
    <citation type="submission" date="2023-01" db="EMBL/GenBank/DDBJ databases">
        <title>The chitinases involved in constricting ring structure development in the nematode-trapping fungus Drechslerella dactyloides.</title>
        <authorList>
            <person name="Wang R."/>
            <person name="Zhang L."/>
            <person name="Tang P."/>
            <person name="Li S."/>
            <person name="Liang L."/>
        </authorList>
    </citation>
    <scope>NUCLEOTIDE SEQUENCE</scope>
    <source>
        <strain evidence="3">YMF1.00031</strain>
    </source>
</reference>
<dbReference type="PANTHER" id="PTHR12775:SF0">
    <property type="entry name" value="REPLICATION TERMINATION FACTOR 2"/>
    <property type="match status" value="1"/>
</dbReference>
<accession>A0AAD6NFD5</accession>
<dbReference type="InterPro" id="IPR027799">
    <property type="entry name" value="Rtf2_RING-finger"/>
</dbReference>
<dbReference type="Pfam" id="PF04641">
    <property type="entry name" value="Rtf2"/>
    <property type="match status" value="1"/>
</dbReference>
<dbReference type="AlphaFoldDB" id="A0AAD6NFD5"/>
<feature type="compositionally biased region" description="Basic and acidic residues" evidence="2">
    <location>
        <begin position="312"/>
        <end position="323"/>
    </location>
</feature>
<dbReference type="Proteomes" id="UP001221413">
    <property type="component" value="Unassembled WGS sequence"/>
</dbReference>
<evidence type="ECO:0008006" key="5">
    <source>
        <dbReference type="Google" id="ProtNLM"/>
    </source>
</evidence>
<feature type="compositionally biased region" description="Polar residues" evidence="2">
    <location>
        <begin position="299"/>
        <end position="311"/>
    </location>
</feature>
<name>A0AAD6NFD5_DREDA</name>
<dbReference type="GO" id="GO:0005634">
    <property type="term" value="C:nucleus"/>
    <property type="evidence" value="ECO:0007669"/>
    <property type="project" value="TreeGrafter"/>
</dbReference>
<gene>
    <name evidence="3" type="ORF">Dda_9045</name>
</gene>
<dbReference type="InterPro" id="IPR006735">
    <property type="entry name" value="Rtf2"/>
</dbReference>
<organism evidence="3 4">
    <name type="scientific">Drechslerella dactyloides</name>
    <name type="common">Nematode-trapping fungus</name>
    <name type="synonym">Arthrobotrys dactyloides</name>
    <dbReference type="NCBI Taxonomy" id="74499"/>
    <lineage>
        <taxon>Eukaryota</taxon>
        <taxon>Fungi</taxon>
        <taxon>Dikarya</taxon>
        <taxon>Ascomycota</taxon>
        <taxon>Pezizomycotina</taxon>
        <taxon>Orbiliomycetes</taxon>
        <taxon>Orbiliales</taxon>
        <taxon>Orbiliaceae</taxon>
        <taxon>Drechslerella</taxon>
    </lineage>
</organism>
<dbReference type="EMBL" id="JAQGDS010000014">
    <property type="protein sequence ID" value="KAJ6256210.1"/>
    <property type="molecule type" value="Genomic_DNA"/>
</dbReference>
<keyword evidence="4" id="KW-1185">Reference proteome</keyword>
<evidence type="ECO:0000313" key="3">
    <source>
        <dbReference type="EMBL" id="KAJ6256210.1"/>
    </source>
</evidence>
<feature type="region of interest" description="Disordered" evidence="2">
    <location>
        <begin position="223"/>
        <end position="336"/>
    </location>
</feature>
<comment type="similarity">
    <text evidence="1">Belongs to the rtf2 family.</text>
</comment>
<dbReference type="PANTHER" id="PTHR12775">
    <property type="entry name" value="PROTEIN C20ORF43 HOMOLOG"/>
    <property type="match status" value="1"/>
</dbReference>
<evidence type="ECO:0000313" key="4">
    <source>
        <dbReference type="Proteomes" id="UP001221413"/>
    </source>
</evidence>
<feature type="region of interest" description="Disordered" evidence="2">
    <location>
        <begin position="1"/>
        <end position="21"/>
    </location>
</feature>
<evidence type="ECO:0000256" key="1">
    <source>
        <dbReference type="ARBA" id="ARBA00009885"/>
    </source>
</evidence>
<dbReference type="GO" id="GO:0006274">
    <property type="term" value="P:DNA replication termination"/>
    <property type="evidence" value="ECO:0007669"/>
    <property type="project" value="TreeGrafter"/>
</dbReference>
<protein>
    <recommendedName>
        <fullName evidence="5">Replication termination factor 2</fullName>
    </recommendedName>
</protein>
<feature type="compositionally biased region" description="Basic and acidic residues" evidence="2">
    <location>
        <begin position="242"/>
        <end position="281"/>
    </location>
</feature>
<evidence type="ECO:0000256" key="2">
    <source>
        <dbReference type="SAM" id="MobiDB-lite"/>
    </source>
</evidence>
<comment type="caution">
    <text evidence="3">The sequence shown here is derived from an EMBL/GenBank/DDBJ whole genome shotgun (WGS) entry which is preliminary data.</text>
</comment>
<proteinExistence type="inferred from homology"/>
<dbReference type="CDD" id="cd16653">
    <property type="entry name" value="RING-like_Rtf2"/>
    <property type="match status" value="1"/>
</dbReference>